<sequence>MVRAGCGSCLRVLDQIRDVVAGAGAWLAVRDVDADPELAQEYGDRVPVVVLDGEEFAAWEVDNDELGRALLS</sequence>
<accession>A0A1L7CQT3</accession>
<dbReference type="KEGG" id="cfk:CFRA_01555"/>
<dbReference type="Proteomes" id="UP000185434">
    <property type="component" value="Chromosome"/>
</dbReference>
<dbReference type="Pfam" id="PF05768">
    <property type="entry name" value="Glrx-like"/>
    <property type="match status" value="1"/>
</dbReference>
<evidence type="ECO:0000313" key="2">
    <source>
        <dbReference type="Proteomes" id="UP000185434"/>
    </source>
</evidence>
<dbReference type="Gene3D" id="3.40.30.10">
    <property type="entry name" value="Glutaredoxin"/>
    <property type="match status" value="1"/>
</dbReference>
<dbReference type="InterPro" id="IPR036249">
    <property type="entry name" value="Thioredoxin-like_sf"/>
</dbReference>
<organism evidence="1 2">
    <name type="scientific">Corynebacterium frankenforstense DSM 45800</name>
    <dbReference type="NCBI Taxonomy" id="1437875"/>
    <lineage>
        <taxon>Bacteria</taxon>
        <taxon>Bacillati</taxon>
        <taxon>Actinomycetota</taxon>
        <taxon>Actinomycetes</taxon>
        <taxon>Mycobacteriales</taxon>
        <taxon>Corynebacteriaceae</taxon>
        <taxon>Corynebacterium</taxon>
    </lineage>
</organism>
<protein>
    <submittedName>
        <fullName evidence="1">Glutaredoxin</fullName>
    </submittedName>
</protein>
<dbReference type="AlphaFoldDB" id="A0A1L7CQT3"/>
<evidence type="ECO:0000313" key="1">
    <source>
        <dbReference type="EMBL" id="APT88181.1"/>
    </source>
</evidence>
<dbReference type="SUPFAM" id="SSF52833">
    <property type="entry name" value="Thioredoxin-like"/>
    <property type="match status" value="1"/>
</dbReference>
<dbReference type="RefSeq" id="WP_075664795.1">
    <property type="nucleotide sequence ID" value="NZ_CP009247.1"/>
</dbReference>
<dbReference type="STRING" id="1437875.CFRA_01555"/>
<proteinExistence type="predicted"/>
<reference evidence="1 2" key="1">
    <citation type="submission" date="2014-08" db="EMBL/GenBank/DDBJ databases">
        <title>Complete genome sequence of Corynebacterium frankenforstense ST18(T) (=DSM 45800(T)), isolated from raw cow milk.</title>
        <authorList>
            <person name="Ruckert C."/>
            <person name="Albersmeier A."/>
            <person name="Winkler A."/>
            <person name="Lipski A."/>
            <person name="Kalinowski J."/>
        </authorList>
    </citation>
    <scope>NUCLEOTIDE SEQUENCE [LARGE SCALE GENOMIC DNA]</scope>
    <source>
        <strain evidence="1 2">ST18</strain>
    </source>
</reference>
<gene>
    <name evidence="1" type="ORF">CFRA_01555</name>
</gene>
<keyword evidence="2" id="KW-1185">Reference proteome</keyword>
<dbReference type="EMBL" id="CP009247">
    <property type="protein sequence ID" value="APT88181.1"/>
    <property type="molecule type" value="Genomic_DNA"/>
</dbReference>
<dbReference type="InterPro" id="IPR008554">
    <property type="entry name" value="Glutaredoxin-like"/>
</dbReference>
<name>A0A1L7CQT3_9CORY</name>